<evidence type="ECO:0000313" key="6">
    <source>
        <dbReference type="Proteomes" id="UP001198983"/>
    </source>
</evidence>
<dbReference type="PANTHER" id="PTHR42756">
    <property type="entry name" value="TRANSCRIPTIONAL REGULATOR, MARR"/>
    <property type="match status" value="1"/>
</dbReference>
<evidence type="ECO:0000256" key="1">
    <source>
        <dbReference type="ARBA" id="ARBA00023015"/>
    </source>
</evidence>
<accession>A0AAX2ZAU2</accession>
<dbReference type="PANTHER" id="PTHR42756:SF1">
    <property type="entry name" value="TRANSCRIPTIONAL REPRESSOR OF EMRAB OPERON"/>
    <property type="match status" value="1"/>
</dbReference>
<gene>
    <name evidence="5" type="ORF">JW646_11445</name>
</gene>
<evidence type="ECO:0000313" key="5">
    <source>
        <dbReference type="EMBL" id="UEL46269.1"/>
    </source>
</evidence>
<keyword evidence="3" id="KW-0804">Transcription</keyword>
<reference evidence="5 6" key="1">
    <citation type="journal article" date="2023" name="Int. J. Syst. Evol. Microbiol.">
        <title>Terrisporobacter hibernicus sp. nov., isolated from bovine faeces in Northern Ireland.</title>
        <authorList>
            <person name="Mitchell M."/>
            <person name="Nguyen S.V."/>
            <person name="Connor M."/>
            <person name="Fairley D.J."/>
            <person name="Donoghue O."/>
            <person name="Marshall H."/>
            <person name="Koolman L."/>
            <person name="McMullan G."/>
            <person name="Schaffer K.E."/>
            <person name="McGrath J.W."/>
            <person name="Fanning S."/>
        </authorList>
    </citation>
    <scope>NUCLEOTIDE SEQUENCE [LARGE SCALE GENOMIC DNA]</scope>
    <source>
        <strain evidence="5 6">MCA3</strain>
    </source>
</reference>
<dbReference type="KEGG" id="tem:JW646_11445"/>
<dbReference type="SMART" id="SM00347">
    <property type="entry name" value="HTH_MARR"/>
    <property type="match status" value="1"/>
</dbReference>
<evidence type="ECO:0000259" key="4">
    <source>
        <dbReference type="PROSITE" id="PS50995"/>
    </source>
</evidence>
<dbReference type="GO" id="GO:0003677">
    <property type="term" value="F:DNA binding"/>
    <property type="evidence" value="ECO:0007669"/>
    <property type="project" value="UniProtKB-KW"/>
</dbReference>
<dbReference type="Pfam" id="PF01047">
    <property type="entry name" value="MarR"/>
    <property type="match status" value="1"/>
</dbReference>
<evidence type="ECO:0000256" key="2">
    <source>
        <dbReference type="ARBA" id="ARBA00023125"/>
    </source>
</evidence>
<dbReference type="PROSITE" id="PS50995">
    <property type="entry name" value="HTH_MARR_2"/>
    <property type="match status" value="1"/>
</dbReference>
<feature type="domain" description="HTH marR-type" evidence="4">
    <location>
        <begin position="1"/>
        <end position="146"/>
    </location>
</feature>
<evidence type="ECO:0000256" key="3">
    <source>
        <dbReference type="ARBA" id="ARBA00023163"/>
    </source>
</evidence>
<dbReference type="InterPro" id="IPR036390">
    <property type="entry name" value="WH_DNA-bd_sf"/>
</dbReference>
<dbReference type="Gene3D" id="1.10.10.10">
    <property type="entry name" value="Winged helix-like DNA-binding domain superfamily/Winged helix DNA-binding domain"/>
    <property type="match status" value="1"/>
</dbReference>
<sequence>MSMLQKKSKEFLDSIAKIKKLAHKHKKSQEFQPGMLMTMKVIYNNCLSNKEDENYYGMKTSELTKDLCITKPATSKMLNVMEEKGYIQRTSNKSDRRVVYVKLTQEGEEFLKDQNRKFENFTCQVVEKMGEEDTDNLIRLFGKLYDVIEELQSEK</sequence>
<dbReference type="GO" id="GO:0003700">
    <property type="term" value="F:DNA-binding transcription factor activity"/>
    <property type="evidence" value="ECO:0007669"/>
    <property type="project" value="InterPro"/>
</dbReference>
<dbReference type="PRINTS" id="PR00598">
    <property type="entry name" value="HTHMARR"/>
</dbReference>
<protein>
    <submittedName>
        <fullName evidence="5">MarR family transcriptional regulator</fullName>
    </submittedName>
</protein>
<dbReference type="EMBL" id="CP081135">
    <property type="protein sequence ID" value="UEL46269.1"/>
    <property type="molecule type" value="Genomic_DNA"/>
</dbReference>
<keyword evidence="1" id="KW-0805">Transcription regulation</keyword>
<dbReference type="RefSeq" id="WP_074919832.1">
    <property type="nucleotide sequence ID" value="NZ_CP081135.1"/>
</dbReference>
<keyword evidence="2" id="KW-0238">DNA-binding</keyword>
<dbReference type="SUPFAM" id="SSF46785">
    <property type="entry name" value="Winged helix' DNA-binding domain"/>
    <property type="match status" value="1"/>
</dbReference>
<dbReference type="Proteomes" id="UP001198983">
    <property type="component" value="Chromosome"/>
</dbReference>
<keyword evidence="6" id="KW-1185">Reference proteome</keyword>
<dbReference type="InterPro" id="IPR000835">
    <property type="entry name" value="HTH_MarR-typ"/>
</dbReference>
<dbReference type="InterPro" id="IPR036388">
    <property type="entry name" value="WH-like_DNA-bd_sf"/>
</dbReference>
<organism evidence="5 6">
    <name type="scientific">Terrisporobacter hibernicus</name>
    <dbReference type="NCBI Taxonomy" id="2813371"/>
    <lineage>
        <taxon>Bacteria</taxon>
        <taxon>Bacillati</taxon>
        <taxon>Bacillota</taxon>
        <taxon>Clostridia</taxon>
        <taxon>Peptostreptococcales</taxon>
        <taxon>Peptostreptococcaceae</taxon>
        <taxon>Terrisporobacter</taxon>
    </lineage>
</organism>
<dbReference type="AlphaFoldDB" id="A0AAX2ZAU2"/>
<proteinExistence type="predicted"/>
<name>A0AAX2ZAU2_9FIRM</name>